<dbReference type="InterPro" id="IPR041657">
    <property type="entry name" value="HTH_17"/>
</dbReference>
<proteinExistence type="predicted"/>
<dbReference type="Proteomes" id="UP000001656">
    <property type="component" value="Chromosome"/>
</dbReference>
<name>D8GTA5_CLOLD</name>
<dbReference type="Gene3D" id="1.10.1660.10">
    <property type="match status" value="1"/>
</dbReference>
<dbReference type="SUPFAM" id="SSF46955">
    <property type="entry name" value="Putative DNA-binding domain"/>
    <property type="match status" value="1"/>
</dbReference>
<feature type="domain" description="Helix-turn-helix" evidence="1">
    <location>
        <begin position="5"/>
        <end position="53"/>
    </location>
</feature>
<dbReference type="Pfam" id="PF12728">
    <property type="entry name" value="HTH_17"/>
    <property type="match status" value="1"/>
</dbReference>
<accession>D8GTA5</accession>
<dbReference type="AlphaFoldDB" id="D8GTA5"/>
<reference evidence="2 3" key="1">
    <citation type="journal article" date="2010" name="Proc. Natl. Acad. Sci. U.S.A.">
        <title>Clostridium ljungdahlii represents a microbial production platform based on syngas.</title>
        <authorList>
            <person name="Kopke M."/>
            <person name="Held C."/>
            <person name="Hujer S."/>
            <person name="Liesegang H."/>
            <person name="Wiezer A."/>
            <person name="Wollherr A."/>
            <person name="Ehrenreich A."/>
            <person name="Liebl W."/>
            <person name="Gottschalk G."/>
            <person name="Durre P."/>
        </authorList>
    </citation>
    <scope>NUCLEOTIDE SEQUENCE [LARGE SCALE GENOMIC DNA]</scope>
    <source>
        <strain evidence="3">ATCC 55383 / DSM 13528 / PETC</strain>
    </source>
</reference>
<evidence type="ECO:0000313" key="2">
    <source>
        <dbReference type="EMBL" id="ADK16704.1"/>
    </source>
</evidence>
<evidence type="ECO:0000259" key="1">
    <source>
        <dbReference type="Pfam" id="PF12728"/>
    </source>
</evidence>
<dbReference type="RefSeq" id="WP_013240287.1">
    <property type="nucleotide sequence ID" value="NC_014328.1"/>
</dbReference>
<evidence type="ECO:0000313" key="3">
    <source>
        <dbReference type="Proteomes" id="UP000001656"/>
    </source>
</evidence>
<dbReference type="InterPro" id="IPR009061">
    <property type="entry name" value="DNA-bd_dom_put_sf"/>
</dbReference>
<gene>
    <name evidence="2" type="ordered locus">CLJU_c36630</name>
</gene>
<dbReference type="STRING" id="748727.CLJU_c36630"/>
<dbReference type="HOGENOM" id="CLU_3060184_0_0_9"/>
<dbReference type="EMBL" id="CP001666">
    <property type="protein sequence ID" value="ADK16704.1"/>
    <property type="molecule type" value="Genomic_DNA"/>
</dbReference>
<organism evidence="2 3">
    <name type="scientific">Clostridium ljungdahlii (strain ATCC 55383 / DSM 13528 / PETC)</name>
    <dbReference type="NCBI Taxonomy" id="748727"/>
    <lineage>
        <taxon>Bacteria</taxon>
        <taxon>Bacillati</taxon>
        <taxon>Bacillota</taxon>
        <taxon>Clostridia</taxon>
        <taxon>Eubacteriales</taxon>
        <taxon>Clostridiaceae</taxon>
        <taxon>Clostridium</taxon>
    </lineage>
</organism>
<sequence>MITLFSREEAAKLLKISTRTLGRYKKAGLINPKVIGGKDLYTSEEINRFIESR</sequence>
<protein>
    <recommendedName>
        <fullName evidence="1">Helix-turn-helix domain-containing protein</fullName>
    </recommendedName>
</protein>
<dbReference type="KEGG" id="clj:CLJU_c36630"/>